<proteinExistence type="predicted"/>
<dbReference type="Proteomes" id="UP000748332">
    <property type="component" value="Unassembled WGS sequence"/>
</dbReference>
<dbReference type="Pfam" id="PF13651">
    <property type="entry name" value="EcoRI_methylase"/>
    <property type="match status" value="1"/>
</dbReference>
<dbReference type="AlphaFoldDB" id="A0A955HXB9"/>
<accession>A0A955HXB9</accession>
<protein>
    <submittedName>
        <fullName evidence="1">Uncharacterized protein</fullName>
    </submittedName>
</protein>
<gene>
    <name evidence="1" type="ORF">KC622_02090</name>
</gene>
<reference evidence="1" key="2">
    <citation type="journal article" date="2021" name="Microbiome">
        <title>Successional dynamics and alternative stable states in a saline activated sludge microbial community over 9 years.</title>
        <authorList>
            <person name="Wang Y."/>
            <person name="Ye J."/>
            <person name="Ju F."/>
            <person name="Liu L."/>
            <person name="Boyd J.A."/>
            <person name="Deng Y."/>
            <person name="Parks D.H."/>
            <person name="Jiang X."/>
            <person name="Yin X."/>
            <person name="Woodcroft B.J."/>
            <person name="Tyson G.W."/>
            <person name="Hugenholtz P."/>
            <person name="Polz M.F."/>
            <person name="Zhang T."/>
        </authorList>
    </citation>
    <scope>NUCLEOTIDE SEQUENCE</scope>
    <source>
        <strain evidence="1">HKST-UBA16</strain>
    </source>
</reference>
<evidence type="ECO:0000313" key="2">
    <source>
        <dbReference type="Proteomes" id="UP000748332"/>
    </source>
</evidence>
<name>A0A955HXB9_9BACT</name>
<evidence type="ECO:0000313" key="1">
    <source>
        <dbReference type="EMBL" id="MCA9375100.1"/>
    </source>
</evidence>
<dbReference type="InterPro" id="IPR025247">
    <property type="entry name" value="EcoRI-like_methylase"/>
</dbReference>
<dbReference type="EMBL" id="JAGQLM010000084">
    <property type="protein sequence ID" value="MCA9375100.1"/>
    <property type="molecule type" value="Genomic_DNA"/>
</dbReference>
<reference evidence="1" key="1">
    <citation type="submission" date="2020-04" db="EMBL/GenBank/DDBJ databases">
        <authorList>
            <person name="Zhang T."/>
        </authorList>
    </citation>
    <scope>NUCLEOTIDE SEQUENCE</scope>
    <source>
        <strain evidence="1">HKST-UBA16</strain>
    </source>
</reference>
<organism evidence="1 2">
    <name type="scientific">Candidatus Dojkabacteria bacterium</name>
    <dbReference type="NCBI Taxonomy" id="2099670"/>
    <lineage>
        <taxon>Bacteria</taxon>
        <taxon>Candidatus Dojkabacteria</taxon>
    </lineage>
</organism>
<sequence length="37" mass="4368">MSTKPLNTRLNQAAKAKRDEFYTQLTDIENELKHYKA</sequence>
<comment type="caution">
    <text evidence="1">The sequence shown here is derived from an EMBL/GenBank/DDBJ whole genome shotgun (WGS) entry which is preliminary data.</text>
</comment>